<keyword evidence="4 5" id="KW-0472">Membrane</keyword>
<dbReference type="Pfam" id="PF01741">
    <property type="entry name" value="MscL"/>
    <property type="match status" value="1"/>
</dbReference>
<dbReference type="AlphaFoldDB" id="A0A8H5H288"/>
<protein>
    <recommendedName>
        <fullName evidence="8">Large-conductance mechanosensitive channel</fullName>
    </recommendedName>
</protein>
<sequence>MSTETQRLLEDFESPSVIRKVKSFWSDFISFVASENVLQVAVGLIIANGFTKVVNSLVSDVLLPPVALLPFINRNFEEKFVVLRKGPHASPPHLYNTLEQAAADGAVVLAYGEFITNVANFFALGMFLYLIARLYAFFTKASIISHTVRCVYCKKFVSAKAKRCFNCTSWLDGREDKSTSALPNTSE</sequence>
<evidence type="ECO:0000256" key="3">
    <source>
        <dbReference type="ARBA" id="ARBA00022989"/>
    </source>
</evidence>
<organism evidence="6 7">
    <name type="scientific">Collybiopsis confluens</name>
    <dbReference type="NCBI Taxonomy" id="2823264"/>
    <lineage>
        <taxon>Eukaryota</taxon>
        <taxon>Fungi</taxon>
        <taxon>Dikarya</taxon>
        <taxon>Basidiomycota</taxon>
        <taxon>Agaricomycotina</taxon>
        <taxon>Agaricomycetes</taxon>
        <taxon>Agaricomycetidae</taxon>
        <taxon>Agaricales</taxon>
        <taxon>Marasmiineae</taxon>
        <taxon>Omphalotaceae</taxon>
        <taxon>Collybiopsis</taxon>
    </lineage>
</organism>
<evidence type="ECO:0000256" key="2">
    <source>
        <dbReference type="ARBA" id="ARBA00022692"/>
    </source>
</evidence>
<dbReference type="InterPro" id="IPR037673">
    <property type="entry name" value="MSC/AndL"/>
</dbReference>
<dbReference type="PANTHER" id="PTHR30266">
    <property type="entry name" value="MECHANOSENSITIVE CHANNEL MSCL"/>
    <property type="match status" value="1"/>
</dbReference>
<dbReference type="Gene3D" id="1.10.1200.120">
    <property type="entry name" value="Large-conductance mechanosensitive channel, MscL, domain 1"/>
    <property type="match status" value="1"/>
</dbReference>
<keyword evidence="3 5" id="KW-1133">Transmembrane helix</keyword>
<dbReference type="GO" id="GO:0008381">
    <property type="term" value="F:mechanosensitive monoatomic ion channel activity"/>
    <property type="evidence" value="ECO:0007669"/>
    <property type="project" value="TreeGrafter"/>
</dbReference>
<name>A0A8H5H288_9AGAR</name>
<evidence type="ECO:0000313" key="6">
    <source>
        <dbReference type="EMBL" id="KAF5375616.1"/>
    </source>
</evidence>
<dbReference type="EMBL" id="JAACJN010000096">
    <property type="protein sequence ID" value="KAF5375616.1"/>
    <property type="molecule type" value="Genomic_DNA"/>
</dbReference>
<comment type="subcellular location">
    <subcellularLocation>
        <location evidence="1">Membrane</location>
        <topology evidence="1">Multi-pass membrane protein</topology>
    </subcellularLocation>
</comment>
<dbReference type="PANTHER" id="PTHR30266:SF2">
    <property type="entry name" value="LARGE-CONDUCTANCE MECHANOSENSITIVE CHANNEL"/>
    <property type="match status" value="1"/>
</dbReference>
<accession>A0A8H5H288</accession>
<dbReference type="OrthoDB" id="10010920at2759"/>
<dbReference type="SUPFAM" id="SSF81330">
    <property type="entry name" value="Gated mechanosensitive channel"/>
    <property type="match status" value="1"/>
</dbReference>
<evidence type="ECO:0000256" key="1">
    <source>
        <dbReference type="ARBA" id="ARBA00004141"/>
    </source>
</evidence>
<evidence type="ECO:0000313" key="7">
    <source>
        <dbReference type="Proteomes" id="UP000518752"/>
    </source>
</evidence>
<feature type="transmembrane region" description="Helical" evidence="5">
    <location>
        <begin position="114"/>
        <end position="136"/>
    </location>
</feature>
<evidence type="ECO:0000256" key="5">
    <source>
        <dbReference type="SAM" id="Phobius"/>
    </source>
</evidence>
<reference evidence="6 7" key="1">
    <citation type="journal article" date="2020" name="ISME J.">
        <title>Uncovering the hidden diversity of litter-decomposition mechanisms in mushroom-forming fungi.</title>
        <authorList>
            <person name="Floudas D."/>
            <person name="Bentzer J."/>
            <person name="Ahren D."/>
            <person name="Johansson T."/>
            <person name="Persson P."/>
            <person name="Tunlid A."/>
        </authorList>
    </citation>
    <scope>NUCLEOTIDE SEQUENCE [LARGE SCALE GENOMIC DNA]</scope>
    <source>
        <strain evidence="6 7">CBS 406.79</strain>
    </source>
</reference>
<dbReference type="FunFam" id="1.10.1200.120:FF:000004">
    <property type="entry name" value="Ion channel, putative"/>
    <property type="match status" value="1"/>
</dbReference>
<evidence type="ECO:0008006" key="8">
    <source>
        <dbReference type="Google" id="ProtNLM"/>
    </source>
</evidence>
<gene>
    <name evidence="6" type="ORF">D9757_008511</name>
</gene>
<feature type="transmembrane region" description="Helical" evidence="5">
    <location>
        <begin position="28"/>
        <end position="50"/>
    </location>
</feature>
<keyword evidence="2 5" id="KW-0812">Transmembrane</keyword>
<comment type="caution">
    <text evidence="6">The sequence shown here is derived from an EMBL/GenBank/DDBJ whole genome shotgun (WGS) entry which is preliminary data.</text>
</comment>
<proteinExistence type="predicted"/>
<dbReference type="GO" id="GO:0016020">
    <property type="term" value="C:membrane"/>
    <property type="evidence" value="ECO:0007669"/>
    <property type="project" value="UniProtKB-SubCell"/>
</dbReference>
<dbReference type="InterPro" id="IPR036019">
    <property type="entry name" value="MscL_channel"/>
</dbReference>
<evidence type="ECO:0000256" key="4">
    <source>
        <dbReference type="ARBA" id="ARBA00023136"/>
    </source>
</evidence>
<keyword evidence="7" id="KW-1185">Reference proteome</keyword>
<dbReference type="Proteomes" id="UP000518752">
    <property type="component" value="Unassembled WGS sequence"/>
</dbReference>